<name>A0A7D6VA81_9NOCA</name>
<evidence type="ECO:0000313" key="3">
    <source>
        <dbReference type="Proteomes" id="UP000515512"/>
    </source>
</evidence>
<dbReference type="InterPro" id="IPR014922">
    <property type="entry name" value="YdhG-like"/>
</dbReference>
<dbReference type="SUPFAM" id="SSF159888">
    <property type="entry name" value="YdhG-like"/>
    <property type="match status" value="1"/>
</dbReference>
<keyword evidence="3" id="KW-1185">Reference proteome</keyword>
<sequence>MATSSTGKVEQFLADSSHPRKPEIEQLRKAILGANPGITEQIKWNAPSFCINGDDRITMRLQPKDVLDLIFHLGAKKRDADTATFEFDDPSGLIRWLAPGRGIIEFRDHDDLTAKLPAVVELADRWMKATAT</sequence>
<protein>
    <submittedName>
        <fullName evidence="2">DUF1801 domain-containing protein</fullName>
    </submittedName>
</protein>
<evidence type="ECO:0000313" key="2">
    <source>
        <dbReference type="EMBL" id="QLY27997.1"/>
    </source>
</evidence>
<dbReference type="KEGG" id="nhu:H0264_21540"/>
<feature type="domain" description="YdhG-like" evidence="1">
    <location>
        <begin position="20"/>
        <end position="121"/>
    </location>
</feature>
<evidence type="ECO:0000259" key="1">
    <source>
        <dbReference type="Pfam" id="PF08818"/>
    </source>
</evidence>
<gene>
    <name evidence="2" type="ORF">H0264_21540</name>
</gene>
<organism evidence="2 3">
    <name type="scientific">Nocardia huaxiensis</name>
    <dbReference type="NCBI Taxonomy" id="2755382"/>
    <lineage>
        <taxon>Bacteria</taxon>
        <taxon>Bacillati</taxon>
        <taxon>Actinomycetota</taxon>
        <taxon>Actinomycetes</taxon>
        <taxon>Mycobacteriales</taxon>
        <taxon>Nocardiaceae</taxon>
        <taxon>Nocardia</taxon>
    </lineage>
</organism>
<dbReference type="Gene3D" id="3.90.1150.200">
    <property type="match status" value="1"/>
</dbReference>
<proteinExistence type="predicted"/>
<accession>A0A7D6VA81</accession>
<dbReference type="AlphaFoldDB" id="A0A7D6VA81"/>
<dbReference type="RefSeq" id="WP_181579205.1">
    <property type="nucleotide sequence ID" value="NZ_CP059399.1"/>
</dbReference>
<reference evidence="2 3" key="1">
    <citation type="submission" date="2020-07" db="EMBL/GenBank/DDBJ databases">
        <authorList>
            <person name="Zhuang K."/>
            <person name="Ran Y."/>
        </authorList>
    </citation>
    <scope>NUCLEOTIDE SEQUENCE [LARGE SCALE GENOMIC DNA]</scope>
    <source>
        <strain evidence="2 3">WCH-YHL-001</strain>
    </source>
</reference>
<dbReference type="Proteomes" id="UP000515512">
    <property type="component" value="Chromosome"/>
</dbReference>
<dbReference type="Pfam" id="PF08818">
    <property type="entry name" value="DUF1801"/>
    <property type="match status" value="1"/>
</dbReference>
<dbReference type="EMBL" id="CP059399">
    <property type="protein sequence ID" value="QLY27997.1"/>
    <property type="molecule type" value="Genomic_DNA"/>
</dbReference>